<dbReference type="Proteomes" id="UP000596739">
    <property type="component" value="Unassembled WGS sequence"/>
</dbReference>
<evidence type="ECO:0000256" key="5">
    <source>
        <dbReference type="ARBA" id="ARBA00022989"/>
    </source>
</evidence>
<dbReference type="SUPFAM" id="SSF53187">
    <property type="entry name" value="Zn-dependent exopeptidases"/>
    <property type="match status" value="1"/>
</dbReference>
<dbReference type="InterPro" id="IPR035906">
    <property type="entry name" value="MetI-like_sf"/>
</dbReference>
<evidence type="ECO:0000256" key="4">
    <source>
        <dbReference type="ARBA" id="ARBA00022692"/>
    </source>
</evidence>
<keyword evidence="4 7" id="KW-0812">Transmembrane</keyword>
<feature type="transmembrane region" description="Helical" evidence="7">
    <location>
        <begin position="557"/>
        <end position="575"/>
    </location>
</feature>
<keyword evidence="5 7" id="KW-1133">Transmembrane helix</keyword>
<feature type="transmembrane region" description="Helical" evidence="7">
    <location>
        <begin position="632"/>
        <end position="659"/>
    </location>
</feature>
<gene>
    <name evidence="9" type="ORF">JHL18_16995</name>
</gene>
<evidence type="ECO:0000256" key="3">
    <source>
        <dbReference type="ARBA" id="ARBA00022475"/>
    </source>
</evidence>
<evidence type="ECO:0000256" key="2">
    <source>
        <dbReference type="ARBA" id="ARBA00022448"/>
    </source>
</evidence>
<dbReference type="InterPro" id="IPR000515">
    <property type="entry name" value="MetI-like"/>
</dbReference>
<keyword evidence="3" id="KW-1003">Cell membrane</keyword>
<keyword evidence="6 7" id="KW-0472">Membrane</keyword>
<dbReference type="InterPro" id="IPR007484">
    <property type="entry name" value="Peptidase_M28"/>
</dbReference>
<dbReference type="Pfam" id="PF04389">
    <property type="entry name" value="Peptidase_M28"/>
    <property type="match status" value="1"/>
</dbReference>
<keyword evidence="10" id="KW-1185">Reference proteome</keyword>
<comment type="caution">
    <text evidence="9">The sequence shown here is derived from an EMBL/GenBank/DDBJ whole genome shotgun (WGS) entry which is preliminary data.</text>
</comment>
<evidence type="ECO:0000256" key="6">
    <source>
        <dbReference type="ARBA" id="ARBA00023136"/>
    </source>
</evidence>
<keyword evidence="2 7" id="KW-0813">Transport</keyword>
<name>A0ABS1ESQ5_9CLOT</name>
<comment type="subcellular location">
    <subcellularLocation>
        <location evidence="1 7">Cell membrane</location>
        <topology evidence="1 7">Multi-pass membrane protein</topology>
    </subcellularLocation>
</comment>
<proteinExistence type="inferred from homology"/>
<evidence type="ECO:0000256" key="7">
    <source>
        <dbReference type="RuleBase" id="RU363032"/>
    </source>
</evidence>
<feature type="transmembrane region" description="Helical" evidence="7">
    <location>
        <begin position="779"/>
        <end position="801"/>
    </location>
</feature>
<evidence type="ECO:0000256" key="1">
    <source>
        <dbReference type="ARBA" id="ARBA00004651"/>
    </source>
</evidence>
<feature type="transmembrane region" description="Helical" evidence="7">
    <location>
        <begin position="679"/>
        <end position="698"/>
    </location>
</feature>
<feature type="transmembrane region" description="Helical" evidence="7">
    <location>
        <begin position="527"/>
        <end position="545"/>
    </location>
</feature>
<sequence length="818" mass="90283">MRKNFKSLIPAFIYTAIIVFFIYKITISSFSNQAFSKDNVYKNIEELSSEKFSGRQAGTEVNNKALEYVKNYFETIGIAPAGENGTYYQSFNTMMPTYNSNPVLSVLDKNTNETTSFKYGEDFVDILNGIGGSGNISGDLYFFDGSIKEVPKNMINGTVLVALGKISDEDLEYAADNHCKAMLILSNNMNTKDSFNIHSKNGKSLIIYKISANTAQFLFDHAQHNLTVSLTLDVSFKNINTPNLLGKIDGKNKSSGYLLVTADIDGVGQIGSSTFVPGSLHNASGVGMLMELANTMNNSKNKPDKTIIFALFNSHEEGNLGSRYYIENPLYPLDKSEVISLDSLGSTIDNKLYLSSKGAAGEALMSNLASYIPRDDFSVILKKNIHGGDTEAFLKKDVPAVLIYGDSTYDISNSPNSNNSTLGSTIQNQGFIHSTNDNLSIINKDRLNGIGKILTNYFQREVYNDWSHGVLNTAQYITILILAISSLVLLVPKTLYKIKPSGRILGARFESIYLSRIFNIIDKAVKISIGFLIIIFIILFIIFIPTSFNIVAFNEGYISNYSVFIIVQNVLNYIAHFPSAGFGKTLNHFDVFPVIAFSIGKSILLIVSSLILAFLVGTLSGTLTGFNKKKNAVLGVLSTLAIMSLPDVLIALIFQLIRISIYKNSSLSFLSIEGESQNFLYAFLSLAIIPTAYIARISQTAANEEMQKDYIIAAKAKGLSNVQIIKNHLLKSVSIKVVEALPSVLNIIISNLIIIEYFFNYHGIVYQIFSFYKDGDINATIGLIIGMALVYCILSIIIKTLSKLINTEKRYNSLRQSM</sequence>
<comment type="similarity">
    <text evidence="7">Belongs to the binding-protein-dependent transport system permease family.</text>
</comment>
<dbReference type="PROSITE" id="PS50928">
    <property type="entry name" value="ABC_TM1"/>
    <property type="match status" value="1"/>
</dbReference>
<dbReference type="EMBL" id="JAENHN010000046">
    <property type="protein sequence ID" value="MBK1812323.1"/>
    <property type="molecule type" value="Genomic_DNA"/>
</dbReference>
<evidence type="ECO:0000313" key="10">
    <source>
        <dbReference type="Proteomes" id="UP000596739"/>
    </source>
</evidence>
<feature type="transmembrane region" description="Helical" evidence="7">
    <location>
        <begin position="474"/>
        <end position="492"/>
    </location>
</feature>
<reference evidence="10" key="1">
    <citation type="submission" date="2021-01" db="EMBL/GenBank/DDBJ databases">
        <title>Genome public.</title>
        <authorList>
            <person name="Liu C."/>
            <person name="Sun Q."/>
        </authorList>
    </citation>
    <scope>NUCLEOTIDE SEQUENCE [LARGE SCALE GENOMIC DNA]</scope>
    <source>
        <strain evidence="10">YIM B02505</strain>
    </source>
</reference>
<organism evidence="9 10">
    <name type="scientific">Clostridium yunnanense</name>
    <dbReference type="NCBI Taxonomy" id="2800325"/>
    <lineage>
        <taxon>Bacteria</taxon>
        <taxon>Bacillati</taxon>
        <taxon>Bacillota</taxon>
        <taxon>Clostridia</taxon>
        <taxon>Eubacteriales</taxon>
        <taxon>Clostridiaceae</taxon>
        <taxon>Clostridium</taxon>
    </lineage>
</organism>
<dbReference type="CDD" id="cd06261">
    <property type="entry name" value="TM_PBP2"/>
    <property type="match status" value="1"/>
</dbReference>
<feature type="transmembrane region" description="Helical" evidence="7">
    <location>
        <begin position="740"/>
        <end position="759"/>
    </location>
</feature>
<dbReference type="RefSeq" id="WP_200271439.1">
    <property type="nucleotide sequence ID" value="NZ_JAENHN010000046.1"/>
</dbReference>
<dbReference type="Gene3D" id="3.40.630.10">
    <property type="entry name" value="Zn peptidases"/>
    <property type="match status" value="2"/>
</dbReference>
<dbReference type="SUPFAM" id="SSF161098">
    <property type="entry name" value="MetI-like"/>
    <property type="match status" value="1"/>
</dbReference>
<evidence type="ECO:0000259" key="8">
    <source>
        <dbReference type="PROSITE" id="PS50928"/>
    </source>
</evidence>
<feature type="transmembrane region" description="Helical" evidence="7">
    <location>
        <begin position="7"/>
        <end position="26"/>
    </location>
</feature>
<dbReference type="PANTHER" id="PTHR43163:SF6">
    <property type="entry name" value="DIPEPTIDE TRANSPORT SYSTEM PERMEASE PROTEIN DPPB-RELATED"/>
    <property type="match status" value="1"/>
</dbReference>
<accession>A0ABS1ESQ5</accession>
<evidence type="ECO:0000313" key="9">
    <source>
        <dbReference type="EMBL" id="MBK1812323.1"/>
    </source>
</evidence>
<dbReference type="Pfam" id="PF00528">
    <property type="entry name" value="BPD_transp_1"/>
    <property type="match status" value="1"/>
</dbReference>
<dbReference type="Gene3D" id="1.10.3720.10">
    <property type="entry name" value="MetI-like"/>
    <property type="match status" value="1"/>
</dbReference>
<feature type="transmembrane region" description="Helical" evidence="7">
    <location>
        <begin position="595"/>
        <end position="620"/>
    </location>
</feature>
<dbReference type="PANTHER" id="PTHR43163">
    <property type="entry name" value="DIPEPTIDE TRANSPORT SYSTEM PERMEASE PROTEIN DPPB-RELATED"/>
    <property type="match status" value="1"/>
</dbReference>
<feature type="domain" description="ABC transmembrane type-1" evidence="8">
    <location>
        <begin position="599"/>
        <end position="802"/>
    </location>
</feature>
<protein>
    <submittedName>
        <fullName evidence="9">M28 family peptidase</fullName>
    </submittedName>
</protein>